<gene>
    <name evidence="4" type="ORF">A8145_20965</name>
</gene>
<dbReference type="Proteomes" id="UP000093737">
    <property type="component" value="Unassembled WGS sequence"/>
</dbReference>
<accession>A0A6M7U226</accession>
<dbReference type="InterPro" id="IPR011701">
    <property type="entry name" value="MFS"/>
</dbReference>
<dbReference type="InterPro" id="IPR020846">
    <property type="entry name" value="MFS_dom"/>
</dbReference>
<dbReference type="PROSITE" id="PS50850">
    <property type="entry name" value="MFS"/>
    <property type="match status" value="1"/>
</dbReference>
<evidence type="ECO:0000313" key="5">
    <source>
        <dbReference type="Proteomes" id="UP000093737"/>
    </source>
</evidence>
<dbReference type="InterPro" id="IPR036259">
    <property type="entry name" value="MFS_trans_sf"/>
</dbReference>
<dbReference type="EMBL" id="LYTK01000020">
    <property type="protein sequence ID" value="OBQ62137.1"/>
    <property type="molecule type" value="Genomic_DNA"/>
</dbReference>
<evidence type="ECO:0000256" key="2">
    <source>
        <dbReference type="ARBA" id="ARBA00022989"/>
    </source>
</evidence>
<name>A0A6M7U226_RHILI</name>
<sequence length="414" mass="43166">MNLQVVDGVATGAERADRLPRAIPASPPGLSGMTALVFAIACGLSVANVYFAHPLLDAIAHDFAIAPASVGIVVTVTQIGYTLGLFFIVPLGDLFDRRKLIAGQAVLSAVALGAVGIAPSAAMLLASLAIVGLLAVVVQVLVAYAADLAVPSERGRAVGTVTSGVILGILLARFVAGVVADFAGWRWVYLVSAALTLVMAVVLYLILPRHEAARPHTSYPRLLGSVVLLFVQEPLLRVRAVLAMLIFATFNVLWAPLVLPLSAAPFSLSHTEIGLFGLAGVAGALGARWTGGLVDRGRGHLVTGLSLLLMTAAWLPIAFMGLSLWLLVAGIVMLDLAIQAVHVTNQSLIFSRRPDARSRLVGGYMIFYSLGSALGSIASTMTYGAFGWSGVCLLGVGIGLFALAFWALTLRVGR</sequence>
<dbReference type="PANTHER" id="PTHR42910">
    <property type="entry name" value="TRANSPORTER SCO4007-RELATED"/>
    <property type="match status" value="1"/>
</dbReference>
<protein>
    <submittedName>
        <fullName evidence="4">Transporter</fullName>
    </submittedName>
</protein>
<keyword evidence="1" id="KW-0812">Transmembrane</keyword>
<dbReference type="Pfam" id="PF07690">
    <property type="entry name" value="MFS_1"/>
    <property type="match status" value="1"/>
</dbReference>
<keyword evidence="2" id="KW-1133">Transmembrane helix</keyword>
<dbReference type="CDD" id="cd17324">
    <property type="entry name" value="MFS_NepI_like"/>
    <property type="match status" value="1"/>
</dbReference>
<evidence type="ECO:0000256" key="1">
    <source>
        <dbReference type="ARBA" id="ARBA00022692"/>
    </source>
</evidence>
<evidence type="ECO:0000256" key="3">
    <source>
        <dbReference type="ARBA" id="ARBA00023136"/>
    </source>
</evidence>
<comment type="caution">
    <text evidence="4">The sequence shown here is derived from an EMBL/GenBank/DDBJ whole genome shotgun (WGS) entry which is preliminary data.</text>
</comment>
<dbReference type="GO" id="GO:0022857">
    <property type="term" value="F:transmembrane transporter activity"/>
    <property type="evidence" value="ECO:0007669"/>
    <property type="project" value="InterPro"/>
</dbReference>
<dbReference type="RefSeq" id="WP_056572448.1">
    <property type="nucleotide sequence ID" value="NZ_CP033334.1"/>
</dbReference>
<evidence type="ECO:0000313" key="4">
    <source>
        <dbReference type="EMBL" id="OBQ62137.1"/>
    </source>
</evidence>
<dbReference type="Gene3D" id="1.20.1250.20">
    <property type="entry name" value="MFS general substrate transporter like domains"/>
    <property type="match status" value="1"/>
</dbReference>
<dbReference type="PANTHER" id="PTHR42910:SF1">
    <property type="entry name" value="MAJOR FACILITATOR SUPERFAMILY (MFS) PROFILE DOMAIN-CONTAINING PROTEIN"/>
    <property type="match status" value="1"/>
</dbReference>
<keyword evidence="3" id="KW-0472">Membrane</keyword>
<reference evidence="4 5" key="1">
    <citation type="submission" date="2016-05" db="EMBL/GenBank/DDBJ databases">
        <authorList>
            <person name="Ramsay J.P."/>
        </authorList>
    </citation>
    <scope>NUCLEOTIDE SEQUENCE [LARGE SCALE GENOMIC DNA]</scope>
    <source>
        <strain evidence="4 5">NZP2042</strain>
    </source>
</reference>
<dbReference type="AlphaFoldDB" id="A0A6M7U226"/>
<organism evidence="4 5">
    <name type="scientific">Rhizobium loti</name>
    <name type="common">Mesorhizobium loti</name>
    <dbReference type="NCBI Taxonomy" id="381"/>
    <lineage>
        <taxon>Bacteria</taxon>
        <taxon>Pseudomonadati</taxon>
        <taxon>Pseudomonadota</taxon>
        <taxon>Alphaproteobacteria</taxon>
        <taxon>Hyphomicrobiales</taxon>
        <taxon>Phyllobacteriaceae</taxon>
        <taxon>Mesorhizobium</taxon>
    </lineage>
</organism>
<proteinExistence type="predicted"/>
<dbReference type="SUPFAM" id="SSF103473">
    <property type="entry name" value="MFS general substrate transporter"/>
    <property type="match status" value="1"/>
</dbReference>